<dbReference type="AlphaFoldDB" id="A0A382VIW9"/>
<protein>
    <submittedName>
        <fullName evidence="1">Uncharacterized protein</fullName>
    </submittedName>
</protein>
<organism evidence="1">
    <name type="scientific">marine metagenome</name>
    <dbReference type="NCBI Taxonomy" id="408172"/>
    <lineage>
        <taxon>unclassified sequences</taxon>
        <taxon>metagenomes</taxon>
        <taxon>ecological metagenomes</taxon>
    </lineage>
</organism>
<name>A0A382VIW9_9ZZZZ</name>
<sequence>MKPAWEFSNPKMYGASYALLNELFDNLNYKLCFVSGFCNLFYIREDFAHKFSLANIGDEITDTDEKINDYINKYCQKGFVPSWMNAQPLTEEDFSFLIHFDS</sequence>
<evidence type="ECO:0000313" key="1">
    <source>
        <dbReference type="EMBL" id="SVD45858.1"/>
    </source>
</evidence>
<accession>A0A382VIW9</accession>
<proteinExistence type="predicted"/>
<gene>
    <name evidence="1" type="ORF">METZ01_LOCUS398712</name>
</gene>
<reference evidence="1" key="1">
    <citation type="submission" date="2018-05" db="EMBL/GenBank/DDBJ databases">
        <authorList>
            <person name="Lanie J.A."/>
            <person name="Ng W.-L."/>
            <person name="Kazmierczak K.M."/>
            <person name="Andrzejewski T.M."/>
            <person name="Davidsen T.M."/>
            <person name="Wayne K.J."/>
            <person name="Tettelin H."/>
            <person name="Glass J.I."/>
            <person name="Rusch D."/>
            <person name="Podicherti R."/>
            <person name="Tsui H.-C.T."/>
            <person name="Winkler M.E."/>
        </authorList>
    </citation>
    <scope>NUCLEOTIDE SEQUENCE</scope>
</reference>
<dbReference type="EMBL" id="UINC01151954">
    <property type="protein sequence ID" value="SVD45858.1"/>
    <property type="molecule type" value="Genomic_DNA"/>
</dbReference>